<dbReference type="EnsemblMetazoa" id="XM_050645237.1">
    <property type="protein sequence ID" value="XP_050501194.1"/>
    <property type="gene ID" value="LOC126881159"/>
</dbReference>
<evidence type="ECO:0000313" key="4">
    <source>
        <dbReference type="RefSeq" id="XP_028146262.1"/>
    </source>
</evidence>
<feature type="compositionally biased region" description="Acidic residues" evidence="1">
    <location>
        <begin position="139"/>
        <end position="151"/>
    </location>
</feature>
<evidence type="ECO:0000313" key="3">
    <source>
        <dbReference type="Proteomes" id="UP001652700"/>
    </source>
</evidence>
<keyword evidence="3" id="KW-1185">Reference proteome</keyword>
<feature type="compositionally biased region" description="Low complexity" evidence="1">
    <location>
        <begin position="62"/>
        <end position="85"/>
    </location>
</feature>
<feature type="region of interest" description="Disordered" evidence="1">
    <location>
        <begin position="137"/>
        <end position="162"/>
    </location>
</feature>
<protein>
    <submittedName>
        <fullName evidence="4">Uncharacterized protein LOC114339778</fullName>
    </submittedName>
</protein>
<organism evidence="4">
    <name type="scientific">Diabrotica virgifera virgifera</name>
    <name type="common">western corn rootworm</name>
    <dbReference type="NCBI Taxonomy" id="50390"/>
    <lineage>
        <taxon>Eukaryota</taxon>
        <taxon>Metazoa</taxon>
        <taxon>Ecdysozoa</taxon>
        <taxon>Arthropoda</taxon>
        <taxon>Hexapoda</taxon>
        <taxon>Insecta</taxon>
        <taxon>Pterygota</taxon>
        <taxon>Neoptera</taxon>
        <taxon>Endopterygota</taxon>
        <taxon>Coleoptera</taxon>
        <taxon>Polyphaga</taxon>
        <taxon>Cucujiformia</taxon>
        <taxon>Chrysomeloidea</taxon>
        <taxon>Chrysomelidae</taxon>
        <taxon>Galerucinae</taxon>
        <taxon>Diabroticina</taxon>
        <taxon>Diabroticites</taxon>
        <taxon>Diabrotica</taxon>
    </lineage>
</organism>
<gene>
    <name evidence="4" type="primary">LOC114339778</name>
</gene>
<feature type="compositionally biased region" description="Basic and acidic residues" evidence="1">
    <location>
        <begin position="41"/>
        <end position="55"/>
    </location>
</feature>
<dbReference type="AlphaFoldDB" id="A0A6P7GJX7"/>
<feature type="region of interest" description="Disordered" evidence="1">
    <location>
        <begin position="1"/>
        <end position="85"/>
    </location>
</feature>
<dbReference type="EnsemblMetazoa" id="XM_050645236.1">
    <property type="protein sequence ID" value="XP_050501193.1"/>
    <property type="gene ID" value="LOC126881159"/>
</dbReference>
<accession>A0A6P7GJX7</accession>
<evidence type="ECO:0000313" key="2">
    <source>
        <dbReference type="EnsemblMetazoa" id="XP_050501193.1"/>
    </source>
</evidence>
<dbReference type="InParanoid" id="A0A6P7GJX7"/>
<dbReference type="RefSeq" id="XP_028146262.1">
    <property type="nucleotide sequence ID" value="XM_028290461.1"/>
</dbReference>
<dbReference type="Proteomes" id="UP001652700">
    <property type="component" value="Unplaced"/>
</dbReference>
<evidence type="ECO:0000256" key="1">
    <source>
        <dbReference type="SAM" id="MobiDB-lite"/>
    </source>
</evidence>
<name>A0A6P7GJX7_DIAVI</name>
<sequence>MESTPKRFSLSMNSSGHSDDASKQIRLTPFNLLKSMKKKPRSDISDRENQERELEVQNQMFKNQSFSSNGSTSSTSNSASSPASKNKFKNMVLKLIPECRLKYKLQNNGTEGTVSREQPVTESRWLVKRRKLYSFTDNNSEESSDGEEMEQSSDRMSHASGTNFRVPTKAMLKLYPFDELRSDEGAISAVDDCEDISDQDTSFSSSILDDITWFDDKVKNDRINLQQYISQASVGMETMIERSLNDMGDNTRLKSAIQNYVMYQIRQAISTGMLHLEWNIRNTLKKNEELLLDVADSYKIELSEANDLKMKMQKRCEMMLSTVDKKMLKEFKEVSRLEKKMRNRKSSSSRNF</sequence>
<reference evidence="2" key="2">
    <citation type="submission" date="2025-05" db="UniProtKB">
        <authorList>
            <consortium name="EnsemblMetazoa"/>
        </authorList>
    </citation>
    <scope>IDENTIFICATION</scope>
</reference>
<proteinExistence type="predicted"/>
<reference evidence="4" key="1">
    <citation type="submission" date="2025-04" db="UniProtKB">
        <authorList>
            <consortium name="RefSeq"/>
        </authorList>
    </citation>
    <scope>IDENTIFICATION</scope>
    <source>
        <tissue evidence="4">Whole insect</tissue>
    </source>
</reference>